<keyword evidence="2" id="KW-0418">Kinase</keyword>
<dbReference type="InterPro" id="IPR011009">
    <property type="entry name" value="Kinase-like_dom_sf"/>
</dbReference>
<sequence>MIQQFKNDAFLEQFCSYNSFEMVETYNPTFSSDSCKVYSTKYNKNIIINKITFSQKYTLENFVRDLKQYQKIESHENILKFLAIVKHAISEVIYVHEYALNGTLHPQYLQNLETYKLNKSSDIYSIGVLLWEISSGTIPFKTELPYRHDLLNAIIHGKREVAISGTPIKFIEIYTECWKNDSNKRPVIQHIFKKLNNINYDRKEIFIEYDNVDKNKDQLVSKKNNLNEIDLLIHYTNVHNEIAKELDLISSIIVFFIDKNNLLDNQINSLNFKSSLSTMTKLFSQVNTNKHDEQNFLHN</sequence>
<name>A0A8H3X8I5_GIGMA</name>
<dbReference type="AlphaFoldDB" id="A0A8H3X8I5"/>
<dbReference type="InterPro" id="IPR051681">
    <property type="entry name" value="Ser/Thr_Kinases-Pseudokinases"/>
</dbReference>
<feature type="domain" description="Protein kinase" evidence="1">
    <location>
        <begin position="1"/>
        <end position="207"/>
    </location>
</feature>
<evidence type="ECO:0000313" key="3">
    <source>
        <dbReference type="Proteomes" id="UP000439903"/>
    </source>
</evidence>
<dbReference type="PROSITE" id="PS50011">
    <property type="entry name" value="PROTEIN_KINASE_DOM"/>
    <property type="match status" value="1"/>
</dbReference>
<dbReference type="InterPro" id="IPR000719">
    <property type="entry name" value="Prot_kinase_dom"/>
</dbReference>
<dbReference type="SUPFAM" id="SSF56112">
    <property type="entry name" value="Protein kinase-like (PK-like)"/>
    <property type="match status" value="1"/>
</dbReference>
<reference evidence="2 3" key="1">
    <citation type="journal article" date="2019" name="Environ. Microbiol.">
        <title>At the nexus of three kingdoms: the genome of the mycorrhizal fungus Gigaspora margarita provides insights into plant, endobacterial and fungal interactions.</title>
        <authorList>
            <person name="Venice F."/>
            <person name="Ghignone S."/>
            <person name="Salvioli di Fossalunga A."/>
            <person name="Amselem J."/>
            <person name="Novero M."/>
            <person name="Xianan X."/>
            <person name="Sedzielewska Toro K."/>
            <person name="Morin E."/>
            <person name="Lipzen A."/>
            <person name="Grigoriev I.V."/>
            <person name="Henrissat B."/>
            <person name="Martin F.M."/>
            <person name="Bonfante P."/>
        </authorList>
    </citation>
    <scope>NUCLEOTIDE SEQUENCE [LARGE SCALE GENOMIC DNA]</scope>
    <source>
        <strain evidence="2 3">BEG34</strain>
    </source>
</reference>
<comment type="caution">
    <text evidence="2">The sequence shown here is derived from an EMBL/GenBank/DDBJ whole genome shotgun (WGS) entry which is preliminary data.</text>
</comment>
<dbReference type="PANTHER" id="PTHR44329">
    <property type="entry name" value="SERINE/THREONINE-PROTEIN KINASE TNNI3K-RELATED"/>
    <property type="match status" value="1"/>
</dbReference>
<evidence type="ECO:0000259" key="1">
    <source>
        <dbReference type="PROSITE" id="PS50011"/>
    </source>
</evidence>
<keyword evidence="3" id="KW-1185">Reference proteome</keyword>
<keyword evidence="2" id="KW-0808">Transferase</keyword>
<organism evidence="2 3">
    <name type="scientific">Gigaspora margarita</name>
    <dbReference type="NCBI Taxonomy" id="4874"/>
    <lineage>
        <taxon>Eukaryota</taxon>
        <taxon>Fungi</taxon>
        <taxon>Fungi incertae sedis</taxon>
        <taxon>Mucoromycota</taxon>
        <taxon>Glomeromycotina</taxon>
        <taxon>Glomeromycetes</taxon>
        <taxon>Diversisporales</taxon>
        <taxon>Gigasporaceae</taxon>
        <taxon>Gigaspora</taxon>
    </lineage>
</organism>
<dbReference type="GO" id="GO:0004674">
    <property type="term" value="F:protein serine/threonine kinase activity"/>
    <property type="evidence" value="ECO:0007669"/>
    <property type="project" value="TreeGrafter"/>
</dbReference>
<dbReference type="Pfam" id="PF07714">
    <property type="entry name" value="PK_Tyr_Ser-Thr"/>
    <property type="match status" value="1"/>
</dbReference>
<dbReference type="OrthoDB" id="1911848at2759"/>
<dbReference type="Gene3D" id="1.10.510.10">
    <property type="entry name" value="Transferase(Phosphotransferase) domain 1"/>
    <property type="match status" value="1"/>
</dbReference>
<proteinExistence type="predicted"/>
<dbReference type="Proteomes" id="UP000439903">
    <property type="component" value="Unassembled WGS sequence"/>
</dbReference>
<gene>
    <name evidence="2" type="ORF">F8M41_006101</name>
</gene>
<protein>
    <submittedName>
        <fullName evidence="2">Kinase-like protein</fullName>
    </submittedName>
</protein>
<dbReference type="GO" id="GO:0005524">
    <property type="term" value="F:ATP binding"/>
    <property type="evidence" value="ECO:0007669"/>
    <property type="project" value="InterPro"/>
</dbReference>
<evidence type="ECO:0000313" key="2">
    <source>
        <dbReference type="EMBL" id="KAF0427129.1"/>
    </source>
</evidence>
<dbReference type="InterPro" id="IPR001245">
    <property type="entry name" value="Ser-Thr/Tyr_kinase_cat_dom"/>
</dbReference>
<dbReference type="EMBL" id="WTPW01001598">
    <property type="protein sequence ID" value="KAF0427129.1"/>
    <property type="molecule type" value="Genomic_DNA"/>
</dbReference>
<accession>A0A8H3X8I5</accession>